<keyword evidence="3" id="KW-1185">Reference proteome</keyword>
<protein>
    <submittedName>
        <fullName evidence="2">Uncharacterized protein</fullName>
    </submittedName>
</protein>
<keyword evidence="1" id="KW-0472">Membrane</keyword>
<evidence type="ECO:0000256" key="1">
    <source>
        <dbReference type="SAM" id="Phobius"/>
    </source>
</evidence>
<sequence length="569" mass="65451">MHIFFNFGHRTYIQAKIQSQFLIPKRKINLNFGADDLFVLYNTPVRFLARLFPLRMSKVFLINEPVANKEHDVKESGFPYIPTWDVIQVCLGCTKSRYRRIISYSPNSNQFKVETDVATIIRESSASLSFDTMLFITPSSDASTQCSDIVRKISSDLHSVEYYEIPIGLAAVTLNFSCTVTSPRFLLRKFRKNETFSEAIAPIPIFIQMQDVDMDNHWLAQNDIRRRTASVTMVHDSLSFLVHLTHSEIKWEYYIFEALVQPFDSYTFWFSVVSILVVGLLATVISILHGGIKKGVPRRMDICEGFMMSYSILWQPQGMPIQEKRIFSRLIMPAFLIPGWILSTLFTSNMMAMIATTPATFTGPGTVESIMLDQKIKLAISSKSILTLNFQTKFEKRLVEVSTLSECVIGTIIKGFICISPEKKLLEAIFTLANNPLYAEEIARLYIISEEDFQLREIWKIPVYLGRMETFQEIMLRLQSSGIIQYKYSQASKQNQRNLFRLRSSLRDDSESRGISVDLFYIIFNKAFLLGIIIGMFVFCCENCADASKRRHGRSERSGRWSWESFELA</sequence>
<evidence type="ECO:0000313" key="3">
    <source>
        <dbReference type="Proteomes" id="UP000708208"/>
    </source>
</evidence>
<comment type="caution">
    <text evidence="2">The sequence shown here is derived from an EMBL/GenBank/DDBJ whole genome shotgun (WGS) entry which is preliminary data.</text>
</comment>
<evidence type="ECO:0000313" key="2">
    <source>
        <dbReference type="EMBL" id="CAG7722311.1"/>
    </source>
</evidence>
<feature type="transmembrane region" description="Helical" evidence="1">
    <location>
        <begin position="268"/>
        <end position="292"/>
    </location>
</feature>
<accession>A0A8J2P1R3</accession>
<keyword evidence="1" id="KW-1133">Transmembrane helix</keyword>
<dbReference type="AlphaFoldDB" id="A0A8J2P1R3"/>
<name>A0A8J2P1R3_9HEXA</name>
<dbReference type="Proteomes" id="UP000708208">
    <property type="component" value="Unassembled WGS sequence"/>
</dbReference>
<reference evidence="2" key="1">
    <citation type="submission" date="2021-06" db="EMBL/GenBank/DDBJ databases">
        <authorList>
            <person name="Hodson N. C."/>
            <person name="Mongue J. A."/>
            <person name="Jaron S. K."/>
        </authorList>
    </citation>
    <scope>NUCLEOTIDE SEQUENCE</scope>
</reference>
<proteinExistence type="predicted"/>
<keyword evidence="1" id="KW-0812">Transmembrane</keyword>
<feature type="transmembrane region" description="Helical" evidence="1">
    <location>
        <begin position="326"/>
        <end position="346"/>
    </location>
</feature>
<gene>
    <name evidence="2" type="ORF">AFUS01_LOCUS11454</name>
</gene>
<feature type="transmembrane region" description="Helical" evidence="1">
    <location>
        <begin position="519"/>
        <end position="541"/>
    </location>
</feature>
<dbReference type="EMBL" id="CAJVCH010088071">
    <property type="protein sequence ID" value="CAG7722311.1"/>
    <property type="molecule type" value="Genomic_DNA"/>
</dbReference>
<organism evidence="2 3">
    <name type="scientific">Allacma fusca</name>
    <dbReference type="NCBI Taxonomy" id="39272"/>
    <lineage>
        <taxon>Eukaryota</taxon>
        <taxon>Metazoa</taxon>
        <taxon>Ecdysozoa</taxon>
        <taxon>Arthropoda</taxon>
        <taxon>Hexapoda</taxon>
        <taxon>Collembola</taxon>
        <taxon>Symphypleona</taxon>
        <taxon>Sminthuridae</taxon>
        <taxon>Allacma</taxon>
    </lineage>
</organism>